<dbReference type="InterPro" id="IPR001650">
    <property type="entry name" value="Helicase_C-like"/>
</dbReference>
<evidence type="ECO:0000256" key="2">
    <source>
        <dbReference type="ARBA" id="ARBA00022741"/>
    </source>
</evidence>
<evidence type="ECO:0000313" key="11">
    <source>
        <dbReference type="Proteomes" id="UP000008633"/>
    </source>
</evidence>
<dbReference type="InterPro" id="IPR014001">
    <property type="entry name" value="Helicase_ATP-bd"/>
</dbReference>
<dbReference type="SUPFAM" id="SSF52540">
    <property type="entry name" value="P-loop containing nucleoside triphosphate hydrolases"/>
    <property type="match status" value="1"/>
</dbReference>
<dbReference type="OrthoDB" id="9807155at2"/>
<reference evidence="11" key="2">
    <citation type="submission" date="2011-01" db="EMBL/GenBank/DDBJ databases">
        <title>The complete genome of Nitratifractor salsuginis DSM 16511.</title>
        <authorList>
            <consortium name="US DOE Joint Genome Institute (JGI-PGF)"/>
            <person name="Lucas S."/>
            <person name="Copeland A."/>
            <person name="Lapidus A."/>
            <person name="Bruce D."/>
            <person name="Goodwin L."/>
            <person name="Pitluck S."/>
            <person name="Kyrpides N."/>
            <person name="Mavromatis K."/>
            <person name="Ivanova N."/>
            <person name="Mikhailova N."/>
            <person name="Zeytun A."/>
            <person name="Detter J.C."/>
            <person name="Tapia R."/>
            <person name="Han C."/>
            <person name="Land M."/>
            <person name="Hauser L."/>
            <person name="Markowitz V."/>
            <person name="Cheng J.-F."/>
            <person name="Hugenholtz P."/>
            <person name="Woyke T."/>
            <person name="Wu D."/>
            <person name="Tindall B."/>
            <person name="Schuetze A."/>
            <person name="Brambilla E."/>
            <person name="Klenk H.-P."/>
            <person name="Eisen J.A."/>
        </authorList>
    </citation>
    <scope>NUCLEOTIDE SEQUENCE [LARGE SCALE GENOMIC DNA]</scope>
    <source>
        <strain evidence="11">DSM 16511 / JCM 12458 / E9I37-1</strain>
    </source>
</reference>
<dbReference type="InterPro" id="IPR055206">
    <property type="entry name" value="DEXQc_SUV3"/>
</dbReference>
<evidence type="ECO:0000256" key="5">
    <source>
        <dbReference type="ARBA" id="ARBA00022840"/>
    </source>
</evidence>
<dbReference type="RefSeq" id="WP_013554029.1">
    <property type="nucleotide sequence ID" value="NC_014935.1"/>
</dbReference>
<dbReference type="Gene3D" id="1.20.272.40">
    <property type="match status" value="1"/>
</dbReference>
<evidence type="ECO:0000256" key="4">
    <source>
        <dbReference type="ARBA" id="ARBA00022806"/>
    </source>
</evidence>
<reference evidence="10 11" key="1">
    <citation type="journal article" date="2011" name="Stand. Genomic Sci.">
        <title>Complete genome sequence of Nitratifractor salsuginis type strain (E9I37-1).</title>
        <authorList>
            <person name="Anderson I."/>
            <person name="Sikorski J."/>
            <person name="Zeytun A."/>
            <person name="Nolan M."/>
            <person name="Lapidus A."/>
            <person name="Lucas S."/>
            <person name="Hammon N."/>
            <person name="Deshpande S."/>
            <person name="Cheng J.F."/>
            <person name="Tapia R."/>
            <person name="Han C."/>
            <person name="Goodwin L."/>
            <person name="Pitluck S."/>
            <person name="Liolios K."/>
            <person name="Pagani I."/>
            <person name="Ivanova N."/>
            <person name="Huntemann M."/>
            <person name="Mavromatis K."/>
            <person name="Ovchinikova G."/>
            <person name="Pati A."/>
            <person name="Chen A."/>
            <person name="Palaniappan K."/>
            <person name="Land M."/>
            <person name="Hauser L."/>
            <person name="Brambilla E.M."/>
            <person name="Ngatchou-Djao O.D."/>
            <person name="Rohde M."/>
            <person name="Tindall B.J."/>
            <person name="Goker M."/>
            <person name="Detter J.C."/>
            <person name="Woyke T."/>
            <person name="Bristow J."/>
            <person name="Eisen J.A."/>
            <person name="Markowitz V."/>
            <person name="Hugenholtz P."/>
            <person name="Klenk H.P."/>
            <person name="Kyrpides N.C."/>
        </authorList>
    </citation>
    <scope>NUCLEOTIDE SEQUENCE [LARGE SCALE GENOMIC DNA]</scope>
    <source>
        <strain evidence="11">DSM 16511 / JCM 12458 / E9I37-1</strain>
    </source>
</reference>
<evidence type="ECO:0000256" key="3">
    <source>
        <dbReference type="ARBA" id="ARBA00022801"/>
    </source>
</evidence>
<dbReference type="AlphaFoldDB" id="E6WXS9"/>
<evidence type="ECO:0000259" key="9">
    <source>
        <dbReference type="PROSITE" id="PS51194"/>
    </source>
</evidence>
<dbReference type="STRING" id="749222.Nitsa_1080"/>
<dbReference type="CDD" id="cd17913">
    <property type="entry name" value="DEXQc_Suv3"/>
    <property type="match status" value="1"/>
</dbReference>
<proteinExistence type="predicted"/>
<feature type="domain" description="Helicase ATP-binding" evidence="8">
    <location>
        <begin position="428"/>
        <end position="552"/>
    </location>
</feature>
<dbReference type="SMART" id="SM00490">
    <property type="entry name" value="HELICc"/>
    <property type="match status" value="1"/>
</dbReference>
<dbReference type="PROSITE" id="PS51192">
    <property type="entry name" value="HELICASE_ATP_BIND_1"/>
    <property type="match status" value="1"/>
</dbReference>
<keyword evidence="5" id="KW-0067">ATP-binding</keyword>
<dbReference type="InterPro" id="IPR027417">
    <property type="entry name" value="P-loop_NTPase"/>
</dbReference>
<feature type="domain" description="Helicase C-terminal" evidence="9">
    <location>
        <begin position="582"/>
        <end position="733"/>
    </location>
</feature>
<dbReference type="EMBL" id="CP002452">
    <property type="protein sequence ID" value="ADV46336.1"/>
    <property type="molecule type" value="Genomic_DNA"/>
</dbReference>
<dbReference type="GO" id="GO:0003724">
    <property type="term" value="F:RNA helicase activity"/>
    <property type="evidence" value="ECO:0007669"/>
    <property type="project" value="UniProtKB-EC"/>
</dbReference>
<keyword evidence="3" id="KW-0378">Hydrolase</keyword>
<dbReference type="Pfam" id="PF00271">
    <property type="entry name" value="Helicase_C"/>
    <property type="match status" value="1"/>
</dbReference>
<dbReference type="InterPro" id="IPR044774">
    <property type="entry name" value="Suv3_DEXQc"/>
</dbReference>
<evidence type="ECO:0000259" key="8">
    <source>
        <dbReference type="PROSITE" id="PS51192"/>
    </source>
</evidence>
<dbReference type="Pfam" id="PF22527">
    <property type="entry name" value="DEXQc_Suv3"/>
    <property type="match status" value="1"/>
</dbReference>
<dbReference type="Proteomes" id="UP000008633">
    <property type="component" value="Chromosome"/>
</dbReference>
<evidence type="ECO:0000256" key="1">
    <source>
        <dbReference type="ARBA" id="ARBA00012552"/>
    </source>
</evidence>
<organism evidence="10 11">
    <name type="scientific">Nitratifractor salsuginis (strain DSM 16511 / JCM 12458 / E9I37-1)</name>
    <dbReference type="NCBI Taxonomy" id="749222"/>
    <lineage>
        <taxon>Bacteria</taxon>
        <taxon>Pseudomonadati</taxon>
        <taxon>Campylobacterota</taxon>
        <taxon>Epsilonproteobacteria</taxon>
        <taxon>Campylobacterales</taxon>
        <taxon>Sulfurovaceae</taxon>
        <taxon>Nitratifractor</taxon>
    </lineage>
</organism>
<keyword evidence="6" id="KW-0809">Transit peptide</keyword>
<gene>
    <name evidence="10" type="ordered locus">Nitsa_1080</name>
</gene>
<dbReference type="Gene3D" id="1.20.58.1080">
    <property type="match status" value="1"/>
</dbReference>
<dbReference type="eggNOG" id="COG4581">
    <property type="taxonomic scope" value="Bacteria"/>
</dbReference>
<dbReference type="InterPro" id="IPR022192">
    <property type="entry name" value="SUV3_C"/>
</dbReference>
<keyword evidence="2" id="KW-0547">Nucleotide-binding</keyword>
<dbReference type="EC" id="3.6.4.13" evidence="1"/>
<keyword evidence="11" id="KW-1185">Reference proteome</keyword>
<dbReference type="PANTHER" id="PTHR12131:SF1">
    <property type="entry name" value="ATP-DEPENDENT RNA HELICASE SUPV3L1, MITOCHONDRIAL-RELATED"/>
    <property type="match status" value="1"/>
</dbReference>
<evidence type="ECO:0000256" key="6">
    <source>
        <dbReference type="ARBA" id="ARBA00022946"/>
    </source>
</evidence>
<dbReference type="Gene3D" id="3.40.50.300">
    <property type="entry name" value="P-loop containing nucleotide triphosphate hydrolases"/>
    <property type="match status" value="2"/>
</dbReference>
<dbReference type="InterPro" id="IPR050699">
    <property type="entry name" value="RNA-DNA_Helicase"/>
</dbReference>
<dbReference type="PANTHER" id="PTHR12131">
    <property type="entry name" value="ATP-DEPENDENT RNA AND DNA HELICASE"/>
    <property type="match status" value="1"/>
</dbReference>
<accession>E6WXS9</accession>
<dbReference type="PROSITE" id="PS51194">
    <property type="entry name" value="HELICASE_CTER"/>
    <property type="match status" value="1"/>
</dbReference>
<dbReference type="KEGG" id="nsa:Nitsa_1080"/>
<comment type="catalytic activity">
    <reaction evidence="7">
        <text>ATP + H2O = ADP + phosphate + H(+)</text>
        <dbReference type="Rhea" id="RHEA:13065"/>
        <dbReference type="ChEBI" id="CHEBI:15377"/>
        <dbReference type="ChEBI" id="CHEBI:15378"/>
        <dbReference type="ChEBI" id="CHEBI:30616"/>
        <dbReference type="ChEBI" id="CHEBI:43474"/>
        <dbReference type="ChEBI" id="CHEBI:456216"/>
        <dbReference type="EC" id="3.6.4.13"/>
    </reaction>
</comment>
<dbReference type="GO" id="GO:0016787">
    <property type="term" value="F:hydrolase activity"/>
    <property type="evidence" value="ECO:0007669"/>
    <property type="project" value="UniProtKB-KW"/>
</dbReference>
<protein>
    <recommendedName>
        <fullName evidence="1">RNA helicase</fullName>
        <ecNumber evidence="1">3.6.4.13</ecNumber>
    </recommendedName>
</protein>
<evidence type="ECO:0000256" key="7">
    <source>
        <dbReference type="ARBA" id="ARBA00047984"/>
    </source>
</evidence>
<sequence>MAKKKRRHYIKLNNRIKELFSGLPFDEAVTQLDDEVLMELTMLLGLQLPSSDREEMIRALRRVWSDGEYPVRKQIVDYLLQRKKGIRRSENTGAVVPDKVEHILAMLGDEAHTREEEEALLEHFLPMRSAKVTREKVLNKLAYLRLQRRLEELEKAIDAEIDAENRLNFVHPFKFVLFDKEFTRHLMVRSEPVDLEHLLDLEDEEARKRLEEVKQKAIEIRQVEIDNFLATLEDHPYLTPEEIYDHLRRTPMEGELRHTPIEFGVVERIIRSLDSKLFVILGGDHFILEREKELELFDARIPYKLSLSYERNFIYATIWDGKDLPVLEDLEALNETTLEHFHVAVETLEERMREMSEGLEVDEATLRRFILQFLEPQLLASGKLKVKEKTKRRILYHFGEYLRPLREKKMREELLAKTIRDFKQLFPLARRLKRKITFHAGPTNSGKTYAAMERLKKAETGYYLAPLRLLALEGYEDLRHSGIAASLITGEEEIVDEESTHISSTIEMLNTEVEVECCVIDEIQMIDDRDRGWAWANALIGAPAKEVILTGSENAIEAVQEVCDYLGEELEVIRFERKNPLELMKHPVSTKKIEPNTAIVAFSRKEVLSLKQQLSNRYNVSVVYGNLSPEVRREEARRFREGESQVLVATDAIAMGLNLPIRTILFAKDNKFDGLRRRELTTSEILQIAGRAGRYGLHEHGYVGALDAGTLQTIAARFHAPLPPIRLPFSVMASLEHVLLIGEILETDKLLEILEFFAQNMEFEGPFQAANIDSMMEVAAIVDEYELDLRSRYHLACAPVSISSPYIESVFHRYLGHLEKGEPVPYIPPRELPDFAVSNEELLNAEDRVKEVSLYLWLSFKFREQFPDTEKAREARERLNHFIENSLQKGDFVKRCRRCGRELDFSYRFSICESCYQKGKRGSFRSTRRRHSSHKKETK</sequence>
<evidence type="ECO:0000313" key="10">
    <source>
        <dbReference type="EMBL" id="ADV46336.1"/>
    </source>
</evidence>
<name>E6WXS9_NITSE</name>
<dbReference type="HOGENOM" id="CLU_312579_0_0_7"/>
<keyword evidence="4 10" id="KW-0347">Helicase</keyword>
<dbReference type="Pfam" id="PF12513">
    <property type="entry name" value="SUV3_C"/>
    <property type="match status" value="1"/>
</dbReference>
<dbReference type="GO" id="GO:0005524">
    <property type="term" value="F:ATP binding"/>
    <property type="evidence" value="ECO:0007669"/>
    <property type="project" value="UniProtKB-KW"/>
</dbReference>